<dbReference type="AlphaFoldDB" id="A0A2R6Y124"/>
<feature type="binding site" evidence="13">
    <location>
        <position position="39"/>
    </location>
    <ligand>
        <name>ATP</name>
        <dbReference type="ChEBI" id="CHEBI:30616"/>
    </ligand>
</feature>
<dbReference type="GO" id="GO:0007165">
    <property type="term" value="P:signal transduction"/>
    <property type="evidence" value="ECO:0007669"/>
    <property type="project" value="UniProtKB-ARBA"/>
</dbReference>
<proteinExistence type="predicted"/>
<keyword evidence="7 13" id="KW-0067">ATP-binding</keyword>
<dbReference type="EMBL" id="PEBX01000030">
    <property type="protein sequence ID" value="PTQ56386.1"/>
    <property type="molecule type" value="Genomic_DNA"/>
</dbReference>
<evidence type="ECO:0000256" key="7">
    <source>
        <dbReference type="ARBA" id="ARBA00022840"/>
    </source>
</evidence>
<dbReference type="EC" id="2.7.11.1" evidence="1"/>
<evidence type="ECO:0000256" key="3">
    <source>
        <dbReference type="ARBA" id="ARBA00022544"/>
    </source>
</evidence>
<dbReference type="GO" id="GO:0004674">
    <property type="term" value="F:protein serine/threonine kinase activity"/>
    <property type="evidence" value="ECO:0007669"/>
    <property type="project" value="UniProtKB-KW"/>
</dbReference>
<keyword evidence="6 17" id="KW-0418">Kinase</keyword>
<keyword evidence="3" id="KW-0309">Germination</keyword>
<evidence type="ECO:0000256" key="10">
    <source>
        <dbReference type="ARBA" id="ARBA00048679"/>
    </source>
</evidence>
<evidence type="ECO:0000256" key="6">
    <source>
        <dbReference type="ARBA" id="ARBA00022777"/>
    </source>
</evidence>
<keyword evidence="8" id="KW-0735">Signal-anchor</keyword>
<dbReference type="SMART" id="SM00220">
    <property type="entry name" value="S_TKc"/>
    <property type="match status" value="1"/>
</dbReference>
<dbReference type="PROSITE" id="PS50011">
    <property type="entry name" value="PROTEIN_KINASE_DOM"/>
    <property type="match status" value="1"/>
</dbReference>
<dbReference type="PROSITE" id="PS00108">
    <property type="entry name" value="PROTEIN_KINASE_ST"/>
    <property type="match status" value="1"/>
</dbReference>
<dbReference type="GO" id="GO:0071224">
    <property type="term" value="P:cellular response to peptidoglycan"/>
    <property type="evidence" value="ECO:0007669"/>
    <property type="project" value="UniProtKB-ARBA"/>
</dbReference>
<dbReference type="CDD" id="cd14014">
    <property type="entry name" value="STKc_PknB_like"/>
    <property type="match status" value="1"/>
</dbReference>
<dbReference type="Gene3D" id="2.60.40.2560">
    <property type="match status" value="1"/>
</dbReference>
<comment type="caution">
    <text evidence="17">The sequence shown here is derived from an EMBL/GenBank/DDBJ whole genome shotgun (WGS) entry which is preliminary data.</text>
</comment>
<dbReference type="Pfam" id="PF00069">
    <property type="entry name" value="Pkinase"/>
    <property type="match status" value="1"/>
</dbReference>
<protein>
    <recommendedName>
        <fullName evidence="12">Serine/threonine-protein kinase PrkC</fullName>
        <ecNumber evidence="1">2.7.11.1</ecNumber>
    </recommendedName>
</protein>
<dbReference type="NCBIfam" id="NF033483">
    <property type="entry name" value="PknB_PASTA_kin"/>
    <property type="match status" value="1"/>
</dbReference>
<dbReference type="InterPro" id="IPR000719">
    <property type="entry name" value="Prot_kinase_dom"/>
</dbReference>
<comment type="catalytic activity">
    <reaction evidence="9">
        <text>L-threonyl-[protein] + ATP = O-phospho-L-threonyl-[protein] + ADP + H(+)</text>
        <dbReference type="Rhea" id="RHEA:46608"/>
        <dbReference type="Rhea" id="RHEA-COMP:11060"/>
        <dbReference type="Rhea" id="RHEA-COMP:11605"/>
        <dbReference type="ChEBI" id="CHEBI:15378"/>
        <dbReference type="ChEBI" id="CHEBI:30013"/>
        <dbReference type="ChEBI" id="CHEBI:30616"/>
        <dbReference type="ChEBI" id="CHEBI:61977"/>
        <dbReference type="ChEBI" id="CHEBI:456216"/>
        <dbReference type="EC" id="2.7.11.1"/>
    </reaction>
</comment>
<feature type="domain" description="PASTA" evidence="16">
    <location>
        <begin position="569"/>
        <end position="636"/>
    </location>
</feature>
<evidence type="ECO:0000256" key="1">
    <source>
        <dbReference type="ARBA" id="ARBA00012513"/>
    </source>
</evidence>
<dbReference type="InterPro" id="IPR008271">
    <property type="entry name" value="Ser/Thr_kinase_AS"/>
</dbReference>
<organism evidence="17 18">
    <name type="scientific">Candidatus Carbonibacillus altaicus</name>
    <dbReference type="NCBI Taxonomy" id="2163959"/>
    <lineage>
        <taxon>Bacteria</taxon>
        <taxon>Bacillati</taxon>
        <taxon>Bacillota</taxon>
        <taxon>Bacilli</taxon>
        <taxon>Bacillales</taxon>
        <taxon>Candidatus Carbonibacillus</taxon>
    </lineage>
</organism>
<accession>A0A2R6Y124</accession>
<evidence type="ECO:0000259" key="16">
    <source>
        <dbReference type="PROSITE" id="PS51178"/>
    </source>
</evidence>
<keyword evidence="5 13" id="KW-0547">Nucleotide-binding</keyword>
<dbReference type="SMART" id="SM00740">
    <property type="entry name" value="PASTA"/>
    <property type="match status" value="3"/>
</dbReference>
<gene>
    <name evidence="17" type="ORF">BSOLF_0275</name>
</gene>
<keyword evidence="8" id="KW-0812">Transmembrane</keyword>
<dbReference type="PROSITE" id="PS51178">
    <property type="entry name" value="PASTA"/>
    <property type="match status" value="3"/>
</dbReference>
<dbReference type="InterPro" id="IPR011009">
    <property type="entry name" value="Kinase-like_dom_sf"/>
</dbReference>
<dbReference type="FunFam" id="1.10.510.10:FF:000021">
    <property type="entry name" value="Serine/threonine protein kinase"/>
    <property type="match status" value="1"/>
</dbReference>
<dbReference type="Gene3D" id="3.30.200.20">
    <property type="entry name" value="Phosphorylase Kinase, domain 1"/>
    <property type="match status" value="1"/>
</dbReference>
<evidence type="ECO:0000256" key="2">
    <source>
        <dbReference type="ARBA" id="ARBA00022527"/>
    </source>
</evidence>
<feature type="domain" description="PASTA" evidence="16">
    <location>
        <begin position="435"/>
        <end position="501"/>
    </location>
</feature>
<dbReference type="PROSITE" id="PS00107">
    <property type="entry name" value="PROTEIN_KINASE_ATP"/>
    <property type="match status" value="1"/>
</dbReference>
<evidence type="ECO:0000256" key="14">
    <source>
        <dbReference type="SAM" id="MobiDB-lite"/>
    </source>
</evidence>
<evidence type="ECO:0000259" key="15">
    <source>
        <dbReference type="PROSITE" id="PS50011"/>
    </source>
</evidence>
<evidence type="ECO:0000256" key="4">
    <source>
        <dbReference type="ARBA" id="ARBA00022679"/>
    </source>
</evidence>
<reference evidence="18" key="1">
    <citation type="journal article" date="2018" name="Sci. Rep.">
        <title>Lignite coal burning seam in the remote Altai Mountains harbors a hydrogen-driven thermophilic microbial community.</title>
        <authorList>
            <person name="Kadnikov V.V."/>
            <person name="Mardanov A.V."/>
            <person name="Ivasenko D.A."/>
            <person name="Antsiferov D.V."/>
            <person name="Beletsky A.V."/>
            <person name="Karnachuk O.V."/>
            <person name="Ravin N.V."/>
        </authorList>
    </citation>
    <scope>NUCLEOTIDE SEQUENCE [LARGE SCALE GENOMIC DNA]</scope>
</reference>
<keyword evidence="4" id="KW-0808">Transferase</keyword>
<evidence type="ECO:0000256" key="12">
    <source>
        <dbReference type="ARBA" id="ARBA00070041"/>
    </source>
</evidence>
<name>A0A2R6Y124_9BACL</name>
<feature type="compositionally biased region" description="Basic and acidic residues" evidence="14">
    <location>
        <begin position="721"/>
        <end position="730"/>
    </location>
</feature>
<dbReference type="InterPro" id="IPR005543">
    <property type="entry name" value="PASTA_dom"/>
</dbReference>
<evidence type="ECO:0000256" key="11">
    <source>
        <dbReference type="ARBA" id="ARBA00060432"/>
    </source>
</evidence>
<comment type="subcellular location">
    <subcellularLocation>
        <location evidence="11">Spore membrane</location>
        <topology evidence="11">Single-pass type II membrane protein</topology>
    </subcellularLocation>
</comment>
<dbReference type="FunFam" id="3.30.200.20:FF:000035">
    <property type="entry name" value="Serine/threonine protein kinase Stk1"/>
    <property type="match status" value="1"/>
</dbReference>
<evidence type="ECO:0000256" key="9">
    <source>
        <dbReference type="ARBA" id="ARBA00047899"/>
    </source>
</evidence>
<feature type="region of interest" description="Disordered" evidence="14">
    <location>
        <begin position="721"/>
        <end position="755"/>
    </location>
</feature>
<dbReference type="GO" id="GO:0009847">
    <property type="term" value="P:spore germination"/>
    <property type="evidence" value="ECO:0007669"/>
    <property type="project" value="UniProtKB-ARBA"/>
</dbReference>
<sequence length="755" mass="82873">MEMKPLGGRYEILERVGGGGMAVVYKGKDRLLSRFVAIKRMRPQYVQDETFVRRFYREAQAAASLSHPNVVSIYDVGEDEAGPYIVMEYIAGGTLKSLIEREAPLPAETIVSISAQILSALEHAHAHHIIHRDIKPHNILLTLDGQVKVTDFGIARAVTTHTITEAGEVFGSVHYFSPEQARGGHIAERSDLYSLGIVMYEMATGEVPFAAESPISVALMHLEQEPPRVRSLVPSLPQSLDNIIYRALAKHEEDRYPQARVMKADLLTALSPERLHEPIWSPLESFDATRRIDLSALKNASSGAGNDRAEHFGQDPRHDLSGHAVGTAHTAYADGTARGIKEIKNDARYELPVEASTDTDGDATQDVFFKPHDGFLETEDDTPEGEVRSKARLKDRLVTVWQKAWVRRTAVIVLTLFVFMMLLNLGWRALSAAFIVPDVELPDVTGEPLEVATKTLEDLGLTALMQNRFDETIPEGHVIEQDPAPLTVVKRGVSIDLVVSLGPKKEAVPDVIGRKIGDIQPLFAAYHQMNIEEIYDDTAPAGTILRQNPLAGTEVVPKETDVTLVVSKGQEAFPLPSLVGKTREQAESMLLKLGLVLKQIREESAYFPRGFVVGTWPVKAGEKVKSGTEITLIVSSGMKDDALPFEQPVSVLSESGKETQVRIFLTDARYKEQAIIEETVNGPKEYTIDLVLAPGKDARIDVYQDGVLYLSKVVTYEEVKSSLSHERVEPPDGPPGGGSPADEFGPEPRAAGGEG</sequence>
<dbReference type="InterPro" id="IPR017441">
    <property type="entry name" value="Protein_kinase_ATP_BS"/>
</dbReference>
<evidence type="ECO:0000256" key="5">
    <source>
        <dbReference type="ARBA" id="ARBA00022741"/>
    </source>
</evidence>
<dbReference type="GO" id="GO:0005524">
    <property type="term" value="F:ATP binding"/>
    <property type="evidence" value="ECO:0007669"/>
    <property type="project" value="UniProtKB-UniRule"/>
</dbReference>
<evidence type="ECO:0000313" key="17">
    <source>
        <dbReference type="EMBL" id="PTQ56386.1"/>
    </source>
</evidence>
<feature type="domain" description="PASTA" evidence="16">
    <location>
        <begin position="502"/>
        <end position="568"/>
    </location>
</feature>
<dbReference type="PANTHER" id="PTHR43289:SF34">
    <property type="entry name" value="SERINE_THREONINE-PROTEIN KINASE YBDM-RELATED"/>
    <property type="match status" value="1"/>
</dbReference>
<dbReference type="SUPFAM" id="SSF56112">
    <property type="entry name" value="Protein kinase-like (PK-like)"/>
    <property type="match status" value="1"/>
</dbReference>
<evidence type="ECO:0000313" key="18">
    <source>
        <dbReference type="Proteomes" id="UP000244338"/>
    </source>
</evidence>
<dbReference type="Pfam" id="PF03793">
    <property type="entry name" value="PASTA"/>
    <property type="match status" value="3"/>
</dbReference>
<dbReference type="Gene3D" id="1.10.510.10">
    <property type="entry name" value="Transferase(Phosphotransferase) domain 1"/>
    <property type="match status" value="1"/>
</dbReference>
<evidence type="ECO:0000256" key="13">
    <source>
        <dbReference type="PROSITE-ProRule" id="PRU10141"/>
    </source>
</evidence>
<dbReference type="PANTHER" id="PTHR43289">
    <property type="entry name" value="MITOGEN-ACTIVATED PROTEIN KINASE KINASE KINASE 20-RELATED"/>
    <property type="match status" value="1"/>
</dbReference>
<feature type="domain" description="Protein kinase" evidence="15">
    <location>
        <begin position="10"/>
        <end position="267"/>
    </location>
</feature>
<dbReference type="Proteomes" id="UP000244338">
    <property type="component" value="Unassembled WGS sequence"/>
</dbReference>
<dbReference type="Gene3D" id="3.30.10.20">
    <property type="match status" value="3"/>
</dbReference>
<evidence type="ECO:0000256" key="8">
    <source>
        <dbReference type="ARBA" id="ARBA00022968"/>
    </source>
</evidence>
<dbReference type="CDD" id="cd06577">
    <property type="entry name" value="PASTA_pknB"/>
    <property type="match status" value="3"/>
</dbReference>
<comment type="catalytic activity">
    <reaction evidence="10">
        <text>L-seryl-[protein] + ATP = O-phospho-L-seryl-[protein] + ADP + H(+)</text>
        <dbReference type="Rhea" id="RHEA:17989"/>
        <dbReference type="Rhea" id="RHEA-COMP:9863"/>
        <dbReference type="Rhea" id="RHEA-COMP:11604"/>
        <dbReference type="ChEBI" id="CHEBI:15378"/>
        <dbReference type="ChEBI" id="CHEBI:29999"/>
        <dbReference type="ChEBI" id="CHEBI:30616"/>
        <dbReference type="ChEBI" id="CHEBI:83421"/>
        <dbReference type="ChEBI" id="CHEBI:456216"/>
        <dbReference type="EC" id="2.7.11.1"/>
    </reaction>
</comment>
<keyword evidence="2 17" id="KW-0723">Serine/threonine-protein kinase</keyword>